<dbReference type="Proteomes" id="UP000190837">
    <property type="component" value="Unassembled WGS sequence"/>
</dbReference>
<feature type="domain" description="DUF4422" evidence="4">
    <location>
        <begin position="6"/>
        <end position="243"/>
    </location>
</feature>
<organism evidence="5 6">
    <name type="scientific">Cardiobacterium hominis</name>
    <dbReference type="NCBI Taxonomy" id="2718"/>
    <lineage>
        <taxon>Bacteria</taxon>
        <taxon>Pseudomonadati</taxon>
        <taxon>Pseudomonadota</taxon>
        <taxon>Gammaproteobacteria</taxon>
        <taxon>Cardiobacteriales</taxon>
        <taxon>Cardiobacteriaceae</taxon>
        <taxon>Cardiobacterium</taxon>
    </lineage>
</organism>
<dbReference type="EMBL" id="FKLO01000024">
    <property type="protein sequence ID" value="SAM59347.1"/>
    <property type="molecule type" value="Genomic_DNA"/>
</dbReference>
<dbReference type="PANTHER" id="PTHR13778:SF47">
    <property type="entry name" value="LIPOPOLYSACCHARIDE 1,3-GALACTOSYLTRANSFERASE"/>
    <property type="match status" value="1"/>
</dbReference>
<name>A0A1C3H348_9GAMM</name>
<keyword evidence="1 5" id="KW-0328">Glycosyltransferase</keyword>
<evidence type="ECO:0000256" key="3">
    <source>
        <dbReference type="ARBA" id="ARBA00022723"/>
    </source>
</evidence>
<dbReference type="InterPro" id="IPR029044">
    <property type="entry name" value="Nucleotide-diphossugar_trans"/>
</dbReference>
<dbReference type="CDD" id="cd04194">
    <property type="entry name" value="GT8_A4GalT_like"/>
    <property type="match status" value="1"/>
</dbReference>
<dbReference type="Pfam" id="PF01501">
    <property type="entry name" value="Glyco_transf_8"/>
    <property type="match status" value="1"/>
</dbReference>
<reference evidence="6" key="1">
    <citation type="submission" date="2016-04" db="EMBL/GenBank/DDBJ databases">
        <authorList>
            <person name="Tagini F."/>
        </authorList>
    </citation>
    <scope>NUCLEOTIDE SEQUENCE [LARGE SCALE GENOMIC DNA]</scope>
    <source>
        <strain evidence="6">CHUV0807</strain>
    </source>
</reference>
<evidence type="ECO:0000256" key="2">
    <source>
        <dbReference type="ARBA" id="ARBA00022679"/>
    </source>
</evidence>
<evidence type="ECO:0000313" key="6">
    <source>
        <dbReference type="Proteomes" id="UP000190837"/>
    </source>
</evidence>
<evidence type="ECO:0000256" key="1">
    <source>
        <dbReference type="ARBA" id="ARBA00022676"/>
    </source>
</evidence>
<dbReference type="Gene3D" id="3.90.550.10">
    <property type="entry name" value="Spore Coat Polysaccharide Biosynthesis Protein SpsA, Chain A"/>
    <property type="match status" value="1"/>
</dbReference>
<gene>
    <name evidence="5" type="ORF">CHUV0807_0547</name>
</gene>
<keyword evidence="2 5" id="KW-0808">Transferase</keyword>
<evidence type="ECO:0000259" key="4">
    <source>
        <dbReference type="Pfam" id="PF14393"/>
    </source>
</evidence>
<dbReference type="Pfam" id="PF14393">
    <property type="entry name" value="DUF4422"/>
    <property type="match status" value="1"/>
</dbReference>
<keyword evidence="3" id="KW-0479">Metal-binding</keyword>
<dbReference type="GO" id="GO:0016757">
    <property type="term" value="F:glycosyltransferase activity"/>
    <property type="evidence" value="ECO:0007669"/>
    <property type="project" value="UniProtKB-KW"/>
</dbReference>
<dbReference type="InterPro" id="IPR050748">
    <property type="entry name" value="Glycosyltrans_8_dom-fam"/>
</dbReference>
<dbReference type="GO" id="GO:0046872">
    <property type="term" value="F:metal ion binding"/>
    <property type="evidence" value="ECO:0007669"/>
    <property type="project" value="UniProtKB-KW"/>
</dbReference>
<sequence length="618" mass="72447">MSTITLYTVYHKAAHILQNPYITPIQVGGGDDIAGIHYRDNQGDNIAAKNDSYCELTAQYWMWKQDHESDYIGLMHYRRFFDFNTAAKRKANVYGIIEEPAFNLDFSKKYGLTPENLRAQIEGYDIILPHPWDVRPAGWDNLRHNYTASPHHHERDLNITRDVIAAHYPDYLSSFDEVMQARNGYFTNMFIMRRALFAEYSAWLFAVLAEVEKRADISAYDTQEKRVFGYLSERLLNVWLKKKLAEQPQLKINHLRRVFIFDTTAKSWYAQPVQTDKPVVSVVIASDDNYTPHLGALICSILDHFPVDKYLDLIILDGGISALNRKLLMRLLPTHANIQFLELKDEFQQLATHMHFSRATFYRLILDKLIPGRDKVLYIDCDTIVLDDISTLFDTPLGDHAIGAVFDYIMHHFCLNDVLSIDTTGSLPAKRYLHDYVGLEDGWQRYFQAGVILFNMEKLRRLDLSEVMIGDLLNKRYWFLDQDILNKYFLGDVVYLDPRWNSVNSVQNIYQGLPATYIAELKTTETDPKIIHYAGFETKPWNNRYAELAEYYFYYLRQTFWYEPVMFALERREQGNGTTSAPPGRGIFWRIGQKCWKMMPLFARRRLHRVKEYLKRKL</sequence>
<dbReference type="EC" id="2.4.1.-" evidence="5"/>
<dbReference type="RefSeq" id="WP_048714675.1">
    <property type="nucleotide sequence ID" value="NZ_CAURWG010000010.1"/>
</dbReference>
<dbReference type="InterPro" id="IPR025536">
    <property type="entry name" value="DUF4422"/>
</dbReference>
<dbReference type="InterPro" id="IPR002495">
    <property type="entry name" value="Glyco_trans_8"/>
</dbReference>
<proteinExistence type="predicted"/>
<evidence type="ECO:0000313" key="5">
    <source>
        <dbReference type="EMBL" id="SAM59347.1"/>
    </source>
</evidence>
<accession>A0A1C3H348</accession>
<protein>
    <submittedName>
        <fullName evidence="5">Glycosyltransferase</fullName>
        <ecNumber evidence="5">2.4.1.-</ecNumber>
    </submittedName>
</protein>
<dbReference type="AlphaFoldDB" id="A0A1C3H348"/>
<dbReference type="PANTHER" id="PTHR13778">
    <property type="entry name" value="GLYCOSYLTRANSFERASE 8 DOMAIN-CONTAINING PROTEIN"/>
    <property type="match status" value="1"/>
</dbReference>
<dbReference type="SUPFAM" id="SSF53448">
    <property type="entry name" value="Nucleotide-diphospho-sugar transferases"/>
    <property type="match status" value="1"/>
</dbReference>